<dbReference type="InterPro" id="IPR003959">
    <property type="entry name" value="ATPase_AAA_core"/>
</dbReference>
<dbReference type="InterPro" id="IPR003111">
    <property type="entry name" value="Lon_prtase_N"/>
</dbReference>
<dbReference type="Proteomes" id="UP000320184">
    <property type="component" value="Unassembled WGS sequence"/>
</dbReference>
<dbReference type="SUPFAM" id="SSF88697">
    <property type="entry name" value="PUA domain-like"/>
    <property type="match status" value="1"/>
</dbReference>
<evidence type="ECO:0000256" key="15">
    <source>
        <dbReference type="SAM" id="MobiDB-lite"/>
    </source>
</evidence>
<comment type="similarity">
    <text evidence="9 10 13 14">Belongs to the peptidase S16 family.</text>
</comment>
<feature type="region of interest" description="Disordered" evidence="15">
    <location>
        <begin position="781"/>
        <end position="801"/>
    </location>
</feature>
<dbReference type="InterPro" id="IPR003593">
    <property type="entry name" value="AAA+_ATPase"/>
</dbReference>
<evidence type="ECO:0000259" key="16">
    <source>
        <dbReference type="PROSITE" id="PS51786"/>
    </source>
</evidence>
<feature type="domain" description="Lon N-terminal" evidence="17">
    <location>
        <begin position="16"/>
        <end position="209"/>
    </location>
</feature>
<dbReference type="InterPro" id="IPR020568">
    <property type="entry name" value="Ribosomal_Su5_D2-typ_SF"/>
</dbReference>
<name>A0A538SQF4_UNCEI</name>
<evidence type="ECO:0000256" key="10">
    <source>
        <dbReference type="PIRNR" id="PIRNR001174"/>
    </source>
</evidence>
<dbReference type="InterPro" id="IPR008269">
    <property type="entry name" value="Lon_proteolytic"/>
</dbReference>
<keyword evidence="2 9" id="KW-0963">Cytoplasm</keyword>
<dbReference type="GO" id="GO:0043565">
    <property type="term" value="F:sequence-specific DNA binding"/>
    <property type="evidence" value="ECO:0007669"/>
    <property type="project" value="UniProtKB-UniRule"/>
</dbReference>
<comment type="catalytic activity">
    <reaction evidence="9 10 13">
        <text>Hydrolysis of proteins in presence of ATP.</text>
        <dbReference type="EC" id="3.4.21.53"/>
    </reaction>
</comment>
<dbReference type="InterPro" id="IPR027417">
    <property type="entry name" value="P-loop_NTPase"/>
</dbReference>
<accession>A0A538SQF4</accession>
<protein>
    <recommendedName>
        <fullName evidence="9 10">Lon protease</fullName>
        <ecNumber evidence="9 10">3.4.21.53</ecNumber>
    </recommendedName>
    <alternativeName>
        <fullName evidence="9">ATP-dependent protease La</fullName>
    </alternativeName>
</protein>
<evidence type="ECO:0000313" key="19">
    <source>
        <dbReference type="Proteomes" id="UP000320184"/>
    </source>
</evidence>
<dbReference type="PANTHER" id="PTHR10046">
    <property type="entry name" value="ATP DEPENDENT LON PROTEASE FAMILY MEMBER"/>
    <property type="match status" value="1"/>
</dbReference>
<keyword evidence="3 9" id="KW-0645">Protease</keyword>
<evidence type="ECO:0000256" key="7">
    <source>
        <dbReference type="ARBA" id="ARBA00022840"/>
    </source>
</evidence>
<comment type="caution">
    <text evidence="18">The sequence shown here is derived from an EMBL/GenBank/DDBJ whole genome shotgun (WGS) entry which is preliminary data.</text>
</comment>
<evidence type="ECO:0000259" key="17">
    <source>
        <dbReference type="PROSITE" id="PS51787"/>
    </source>
</evidence>
<evidence type="ECO:0000256" key="13">
    <source>
        <dbReference type="PROSITE-ProRule" id="PRU01122"/>
    </source>
</evidence>
<dbReference type="PIRSF" id="PIRSF001174">
    <property type="entry name" value="Lon_proteas"/>
    <property type="match status" value="1"/>
</dbReference>
<dbReference type="EC" id="3.4.21.53" evidence="9 10"/>
<dbReference type="PROSITE" id="PS51786">
    <property type="entry name" value="LON_PROTEOLYTIC"/>
    <property type="match status" value="1"/>
</dbReference>
<organism evidence="18 19">
    <name type="scientific">Eiseniibacteriota bacterium</name>
    <dbReference type="NCBI Taxonomy" id="2212470"/>
    <lineage>
        <taxon>Bacteria</taxon>
        <taxon>Candidatus Eiseniibacteriota</taxon>
    </lineage>
</organism>
<comment type="induction">
    <text evidence="9">By heat shock.</text>
</comment>
<dbReference type="InterPro" id="IPR046336">
    <property type="entry name" value="Lon_prtase_N_sf"/>
</dbReference>
<dbReference type="FunFam" id="3.40.50.300:FF:000382">
    <property type="entry name" value="Lon protease homolog 2, peroxisomal"/>
    <property type="match status" value="1"/>
</dbReference>
<comment type="function">
    <text evidence="9">ATP-dependent serine protease that mediates the selective degradation of mutant and abnormal proteins as well as certain short-lived regulatory proteins. Required for cellular homeostasis and for survival from DNA damage and developmental changes induced by stress. Degrades polypeptides processively to yield small peptide fragments that are 5 to 10 amino acids long. Binds to DNA in a double-stranded, site-specific manner.</text>
</comment>
<feature type="active site" evidence="9 11">
    <location>
        <position position="685"/>
    </location>
</feature>
<sequence>MTVARGDESFEFRDRLPLLPLRDVVVFPYMTIPLLVGRLPSINAIERAVARDRMLFVTAQKRSEVADPAHDELYKVGTVVRVLQLFRLPDGTMRVLVEGICRCRVERFYWSSDYYTVKVAVLPEDRPRGPEPEALMRHVLSLFNDYVHLNRRIPDEVLMTANNITDPSSLAHTVAAHLLVKVPKKQRLLEVEGAMERLRLLSETLAAELEIVKLERKIEGQVRSQVHKNQKEFYLNEQLKAIRKELGHQNEFASEIDELSTAIKKARMPREVMVKAMKELDRLAKMSFMSPEATVVRNYLDWLVSLPWHKATRDNNDIREVERILDEDHFGLRKVKERIVEYLAVLKLTRKNKGPILCFVGPPGVGKTSLGKSIARALGRRFVRVALGGVRDEAEIRGHRRTYIGSLPGRVIQSLRRAGSKNPVFLLDEIDKLGSDFRGDPAAALLEVLDPEQNHTFNDHFLEVDFDLSQVMFICTANTLYGIPPALVDRMENIRLPGYLETEKVQIARRFLVPKQIAAAGLEPGDLRVGVPAIRAIVNRYTREAGVRSLEREIAGLCRKVAKRKAAGQLKGPVAVTPRNLQRFLGPVRFIDSEVEKKSRIGVANGLAWTETGGDLLTIEVSILPGKGDLLLTGKLGDVMRESGQAALSYARSRAAQLGLDKWFYRDIDVHVHVPEGASPKDGPSAGITMAAALVSALTGVPTRPEVAMTGEITLRGTVLPIGGLNEKAVAARRAGIKTVLIPRANQKDLSEIPEDVREDLVFQPVESMDEVLQFALERPVQGPAAPGPHPDEGQATQYAH</sequence>
<gene>
    <name evidence="9" type="primary">lon</name>
    <name evidence="18" type="ORF">E6K73_01160</name>
</gene>
<dbReference type="Gene3D" id="3.30.230.10">
    <property type="match status" value="1"/>
</dbReference>
<dbReference type="InterPro" id="IPR027065">
    <property type="entry name" value="Lon_Prtase"/>
</dbReference>
<dbReference type="GO" id="GO:0005524">
    <property type="term" value="F:ATP binding"/>
    <property type="evidence" value="ECO:0007669"/>
    <property type="project" value="UniProtKB-UniRule"/>
</dbReference>
<dbReference type="GO" id="GO:0034605">
    <property type="term" value="P:cellular response to heat"/>
    <property type="evidence" value="ECO:0007669"/>
    <property type="project" value="UniProtKB-UniRule"/>
</dbReference>
<evidence type="ECO:0000256" key="12">
    <source>
        <dbReference type="PIRSR" id="PIRSR001174-2"/>
    </source>
</evidence>
<dbReference type="Gene3D" id="1.20.58.1480">
    <property type="match status" value="1"/>
</dbReference>
<dbReference type="InterPro" id="IPR054594">
    <property type="entry name" value="Lon_lid"/>
</dbReference>
<keyword evidence="8 9" id="KW-0346">Stress response</keyword>
<dbReference type="Gene3D" id="1.20.5.5270">
    <property type="match status" value="1"/>
</dbReference>
<dbReference type="GO" id="GO:0016887">
    <property type="term" value="F:ATP hydrolysis activity"/>
    <property type="evidence" value="ECO:0007669"/>
    <property type="project" value="UniProtKB-UniRule"/>
</dbReference>
<proteinExistence type="evidence at transcript level"/>
<evidence type="ECO:0000256" key="9">
    <source>
        <dbReference type="HAMAP-Rule" id="MF_01973"/>
    </source>
</evidence>
<dbReference type="AlphaFoldDB" id="A0A538SQF4"/>
<dbReference type="SMART" id="SM00382">
    <property type="entry name" value="AAA"/>
    <property type="match status" value="1"/>
</dbReference>
<dbReference type="PRINTS" id="PR00830">
    <property type="entry name" value="ENDOLAPTASE"/>
</dbReference>
<dbReference type="Pfam" id="PF02190">
    <property type="entry name" value="LON_substr_bdg"/>
    <property type="match status" value="1"/>
</dbReference>
<reference evidence="18 19" key="1">
    <citation type="journal article" date="2019" name="Nat. Microbiol.">
        <title>Mediterranean grassland soil C-N compound turnover is dependent on rainfall and depth, and is mediated by genomically divergent microorganisms.</title>
        <authorList>
            <person name="Diamond S."/>
            <person name="Andeer P.F."/>
            <person name="Li Z."/>
            <person name="Crits-Christoph A."/>
            <person name="Burstein D."/>
            <person name="Anantharaman K."/>
            <person name="Lane K.R."/>
            <person name="Thomas B.C."/>
            <person name="Pan C."/>
            <person name="Northen T.R."/>
            <person name="Banfield J.F."/>
        </authorList>
    </citation>
    <scope>NUCLEOTIDE SEQUENCE [LARGE SCALE GENOMIC DNA]</scope>
    <source>
        <strain evidence="18">WS_3</strain>
    </source>
</reference>
<dbReference type="Pfam" id="PF05362">
    <property type="entry name" value="Lon_C"/>
    <property type="match status" value="1"/>
</dbReference>
<dbReference type="EMBL" id="VBOT01000014">
    <property type="protein sequence ID" value="TMQ53595.1"/>
    <property type="molecule type" value="Genomic_DNA"/>
</dbReference>
<dbReference type="SUPFAM" id="SSF54211">
    <property type="entry name" value="Ribosomal protein S5 domain 2-like"/>
    <property type="match status" value="1"/>
</dbReference>
<dbReference type="GO" id="GO:0005737">
    <property type="term" value="C:cytoplasm"/>
    <property type="evidence" value="ECO:0007669"/>
    <property type="project" value="UniProtKB-SubCell"/>
</dbReference>
<feature type="binding site" evidence="9 12">
    <location>
        <begin position="361"/>
        <end position="368"/>
    </location>
    <ligand>
        <name>ATP</name>
        <dbReference type="ChEBI" id="CHEBI:30616"/>
    </ligand>
</feature>
<evidence type="ECO:0000256" key="3">
    <source>
        <dbReference type="ARBA" id="ARBA00022670"/>
    </source>
</evidence>
<dbReference type="Gene3D" id="1.10.8.60">
    <property type="match status" value="1"/>
</dbReference>
<dbReference type="SUPFAM" id="SSF52540">
    <property type="entry name" value="P-loop containing nucleoside triphosphate hydrolases"/>
    <property type="match status" value="1"/>
</dbReference>
<dbReference type="InterPro" id="IPR027543">
    <property type="entry name" value="Lon_bac"/>
</dbReference>
<dbReference type="Pfam" id="PF22667">
    <property type="entry name" value="Lon_lid"/>
    <property type="match status" value="1"/>
</dbReference>
<dbReference type="HAMAP" id="MF_01973">
    <property type="entry name" value="lon_bact"/>
    <property type="match status" value="1"/>
</dbReference>
<dbReference type="NCBIfam" id="NF008053">
    <property type="entry name" value="PRK10787.1"/>
    <property type="match status" value="1"/>
</dbReference>
<keyword evidence="4 9" id="KW-0547">Nucleotide-binding</keyword>
<dbReference type="InterPro" id="IPR004815">
    <property type="entry name" value="Lon_bac/euk-typ"/>
</dbReference>
<evidence type="ECO:0000256" key="14">
    <source>
        <dbReference type="RuleBase" id="RU000591"/>
    </source>
</evidence>
<evidence type="ECO:0000256" key="6">
    <source>
        <dbReference type="ARBA" id="ARBA00022825"/>
    </source>
</evidence>
<dbReference type="GO" id="GO:0004252">
    <property type="term" value="F:serine-type endopeptidase activity"/>
    <property type="evidence" value="ECO:0007669"/>
    <property type="project" value="UniProtKB-UniRule"/>
</dbReference>
<evidence type="ECO:0000256" key="11">
    <source>
        <dbReference type="PIRSR" id="PIRSR001174-1"/>
    </source>
</evidence>
<feature type="active site" evidence="9 11">
    <location>
        <position position="728"/>
    </location>
</feature>
<evidence type="ECO:0000313" key="18">
    <source>
        <dbReference type="EMBL" id="TMQ53595.1"/>
    </source>
</evidence>
<dbReference type="PROSITE" id="PS51787">
    <property type="entry name" value="LON_N"/>
    <property type="match status" value="1"/>
</dbReference>
<dbReference type="InterPro" id="IPR008268">
    <property type="entry name" value="Peptidase_S16_AS"/>
</dbReference>
<dbReference type="CDD" id="cd19500">
    <property type="entry name" value="RecA-like_Lon"/>
    <property type="match status" value="1"/>
</dbReference>
<keyword evidence="6 9" id="KW-0720">Serine protease</keyword>
<dbReference type="Pfam" id="PF00004">
    <property type="entry name" value="AAA"/>
    <property type="match status" value="1"/>
</dbReference>
<dbReference type="InterPro" id="IPR015947">
    <property type="entry name" value="PUA-like_sf"/>
</dbReference>
<dbReference type="GO" id="GO:0006515">
    <property type="term" value="P:protein quality control for misfolded or incompletely synthesized proteins"/>
    <property type="evidence" value="ECO:0007669"/>
    <property type="project" value="UniProtKB-UniRule"/>
</dbReference>
<dbReference type="InterPro" id="IPR014721">
    <property type="entry name" value="Ribsml_uS5_D2-typ_fold_subgr"/>
</dbReference>
<evidence type="ECO:0000256" key="5">
    <source>
        <dbReference type="ARBA" id="ARBA00022801"/>
    </source>
</evidence>
<evidence type="ECO:0000256" key="2">
    <source>
        <dbReference type="ARBA" id="ARBA00022490"/>
    </source>
</evidence>
<comment type="subcellular location">
    <subcellularLocation>
        <location evidence="1 9 10">Cytoplasm</location>
    </subcellularLocation>
</comment>
<keyword evidence="5 9" id="KW-0378">Hydrolase</keyword>
<dbReference type="SMART" id="SM00464">
    <property type="entry name" value="LON"/>
    <property type="match status" value="1"/>
</dbReference>
<dbReference type="Gene3D" id="3.40.50.300">
    <property type="entry name" value="P-loop containing nucleotide triphosphate hydrolases"/>
    <property type="match status" value="1"/>
</dbReference>
<keyword evidence="7 9" id="KW-0067">ATP-binding</keyword>
<dbReference type="GO" id="GO:0004176">
    <property type="term" value="F:ATP-dependent peptidase activity"/>
    <property type="evidence" value="ECO:0007669"/>
    <property type="project" value="UniProtKB-UniRule"/>
</dbReference>
<evidence type="ECO:0000256" key="1">
    <source>
        <dbReference type="ARBA" id="ARBA00004496"/>
    </source>
</evidence>
<evidence type="ECO:0000256" key="4">
    <source>
        <dbReference type="ARBA" id="ARBA00022741"/>
    </source>
</evidence>
<comment type="subunit">
    <text evidence="9 10">Homohexamer. Organized in a ring with a central cavity.</text>
</comment>
<dbReference type="Gene3D" id="2.30.130.40">
    <property type="entry name" value="LON domain-like"/>
    <property type="match status" value="1"/>
</dbReference>
<dbReference type="FunFam" id="1.20.5.5270:FF:000002">
    <property type="entry name" value="Lon protease homolog"/>
    <property type="match status" value="1"/>
</dbReference>
<dbReference type="NCBIfam" id="TIGR00763">
    <property type="entry name" value="lon"/>
    <property type="match status" value="1"/>
</dbReference>
<feature type="domain" description="Lon proteolytic" evidence="16">
    <location>
        <begin position="598"/>
        <end position="779"/>
    </location>
</feature>
<dbReference type="PROSITE" id="PS01046">
    <property type="entry name" value="LON_SER"/>
    <property type="match status" value="1"/>
</dbReference>
<evidence type="ECO:0000256" key="8">
    <source>
        <dbReference type="ARBA" id="ARBA00023016"/>
    </source>
</evidence>